<reference evidence="2 3" key="1">
    <citation type="submission" date="2015-05" db="EMBL/GenBank/DDBJ databases">
        <title>Draft genome of Burkholderia cepacia LK29.</title>
        <authorList>
            <person name="Chan X.Y."/>
        </authorList>
    </citation>
    <scope>NUCLEOTIDE SEQUENCE [LARGE SCALE GENOMIC DNA]</scope>
    <source>
        <strain evidence="2 3">LK29</strain>
    </source>
</reference>
<evidence type="ECO:0000313" key="2">
    <source>
        <dbReference type="EMBL" id="KML58697.1"/>
    </source>
</evidence>
<protein>
    <submittedName>
        <fullName evidence="2">Uncharacterized protein</fullName>
    </submittedName>
</protein>
<accession>A0A0J5X6M8</accession>
<proteinExistence type="predicted"/>
<dbReference type="PATRIC" id="fig|292.27.peg.2297"/>
<feature type="region of interest" description="Disordered" evidence="1">
    <location>
        <begin position="61"/>
        <end position="80"/>
    </location>
</feature>
<dbReference type="EMBL" id="LDWR01000020">
    <property type="protein sequence ID" value="KML58697.1"/>
    <property type="molecule type" value="Genomic_DNA"/>
</dbReference>
<sequence length="80" mass="9333">MQFVQYKDREYGVFAVQRANQRWDGVYELRTRHPAPPRVRRFIVASMFGFDSKLSAMHDAERNARADIDHGLGRDPRPGD</sequence>
<organism evidence="2 3">
    <name type="scientific">Burkholderia cepacia</name>
    <name type="common">Pseudomonas cepacia</name>
    <dbReference type="NCBI Taxonomy" id="292"/>
    <lineage>
        <taxon>Bacteria</taxon>
        <taxon>Pseudomonadati</taxon>
        <taxon>Pseudomonadota</taxon>
        <taxon>Betaproteobacteria</taxon>
        <taxon>Burkholderiales</taxon>
        <taxon>Burkholderiaceae</taxon>
        <taxon>Burkholderia</taxon>
        <taxon>Burkholderia cepacia complex</taxon>
    </lineage>
</organism>
<evidence type="ECO:0000313" key="3">
    <source>
        <dbReference type="Proteomes" id="UP000036338"/>
    </source>
</evidence>
<evidence type="ECO:0000256" key="1">
    <source>
        <dbReference type="SAM" id="MobiDB-lite"/>
    </source>
</evidence>
<comment type="caution">
    <text evidence="2">The sequence shown here is derived from an EMBL/GenBank/DDBJ whole genome shotgun (WGS) entry which is preliminary data.</text>
</comment>
<dbReference type="AlphaFoldDB" id="A0A0J5X6M8"/>
<gene>
    <name evidence="2" type="ORF">VL15_12275</name>
</gene>
<name>A0A0J5X6M8_BURCE</name>
<dbReference type="Proteomes" id="UP000036338">
    <property type="component" value="Unassembled WGS sequence"/>
</dbReference>